<name>A0A5C6DPY9_9BACT</name>
<evidence type="ECO:0000313" key="1">
    <source>
        <dbReference type="EMBL" id="TWU39343.1"/>
    </source>
</evidence>
<accession>A0A5C6DPY9</accession>
<evidence type="ECO:0000313" key="2">
    <source>
        <dbReference type="Proteomes" id="UP000319143"/>
    </source>
</evidence>
<organism evidence="1 2">
    <name type="scientific">Novipirellula artificiosorum</name>
    <dbReference type="NCBI Taxonomy" id="2528016"/>
    <lineage>
        <taxon>Bacteria</taxon>
        <taxon>Pseudomonadati</taxon>
        <taxon>Planctomycetota</taxon>
        <taxon>Planctomycetia</taxon>
        <taxon>Pirellulales</taxon>
        <taxon>Pirellulaceae</taxon>
        <taxon>Novipirellula</taxon>
    </lineage>
</organism>
<protein>
    <submittedName>
        <fullName evidence="1">Uncharacterized protein</fullName>
    </submittedName>
</protein>
<dbReference type="EMBL" id="SJPV01000003">
    <property type="protein sequence ID" value="TWU39343.1"/>
    <property type="molecule type" value="Genomic_DNA"/>
</dbReference>
<comment type="caution">
    <text evidence="1">The sequence shown here is derived from an EMBL/GenBank/DDBJ whole genome shotgun (WGS) entry which is preliminary data.</text>
</comment>
<gene>
    <name evidence="1" type="ORF">Poly41_21670</name>
</gene>
<dbReference type="Proteomes" id="UP000319143">
    <property type="component" value="Unassembled WGS sequence"/>
</dbReference>
<reference evidence="1 2" key="1">
    <citation type="submission" date="2019-02" db="EMBL/GenBank/DDBJ databases">
        <title>Deep-cultivation of Planctomycetes and their phenomic and genomic characterization uncovers novel biology.</title>
        <authorList>
            <person name="Wiegand S."/>
            <person name="Jogler M."/>
            <person name="Boedeker C."/>
            <person name="Pinto D."/>
            <person name="Vollmers J."/>
            <person name="Rivas-Marin E."/>
            <person name="Kohn T."/>
            <person name="Peeters S.H."/>
            <person name="Heuer A."/>
            <person name="Rast P."/>
            <person name="Oberbeckmann S."/>
            <person name="Bunk B."/>
            <person name="Jeske O."/>
            <person name="Meyerdierks A."/>
            <person name="Storesund J.E."/>
            <person name="Kallscheuer N."/>
            <person name="Luecker S."/>
            <person name="Lage O.M."/>
            <person name="Pohl T."/>
            <person name="Merkel B.J."/>
            <person name="Hornburger P."/>
            <person name="Mueller R.-W."/>
            <person name="Bruemmer F."/>
            <person name="Labrenz M."/>
            <person name="Spormann A.M."/>
            <person name="Op Den Camp H."/>
            <person name="Overmann J."/>
            <person name="Amann R."/>
            <person name="Jetten M.S.M."/>
            <person name="Mascher T."/>
            <person name="Medema M.H."/>
            <person name="Devos D.P."/>
            <person name="Kaster A.-K."/>
            <person name="Ovreas L."/>
            <person name="Rohde M."/>
            <person name="Galperin M.Y."/>
            <person name="Jogler C."/>
        </authorList>
    </citation>
    <scope>NUCLEOTIDE SEQUENCE [LARGE SCALE GENOMIC DNA]</scope>
    <source>
        <strain evidence="1 2">Poly41</strain>
    </source>
</reference>
<sequence>MKFICDVRQVADLFDGETASPKPDRGYELRSIAGDTFESSVVECLVRRGDCIYARTMTGEEFAVTGTNAHVLVPLAF</sequence>
<proteinExistence type="predicted"/>
<dbReference type="AlphaFoldDB" id="A0A5C6DPY9"/>
<dbReference type="OrthoDB" id="287569at2"/>
<dbReference type="RefSeq" id="WP_146526109.1">
    <property type="nucleotide sequence ID" value="NZ_SJPV01000003.1"/>
</dbReference>
<keyword evidence="2" id="KW-1185">Reference proteome</keyword>